<name>A0ABV2P1T5_9MICC</name>
<comment type="caution">
    <text evidence="2">The sequence shown here is derived from an EMBL/GenBank/DDBJ whole genome shotgun (WGS) entry which is preliminary data.</text>
</comment>
<evidence type="ECO:0000256" key="1">
    <source>
        <dbReference type="SAM" id="MobiDB-lite"/>
    </source>
</evidence>
<evidence type="ECO:0000313" key="3">
    <source>
        <dbReference type="Proteomes" id="UP001549307"/>
    </source>
</evidence>
<feature type="region of interest" description="Disordered" evidence="1">
    <location>
        <begin position="33"/>
        <end position="52"/>
    </location>
</feature>
<dbReference type="Proteomes" id="UP001549307">
    <property type="component" value="Unassembled WGS sequence"/>
</dbReference>
<dbReference type="EMBL" id="JBEPSN010000001">
    <property type="protein sequence ID" value="MET4538725.1"/>
    <property type="molecule type" value="Genomic_DNA"/>
</dbReference>
<sequence>MHSTFPGRWMLAVTAGEAVGFNLGAARTVVSGLDNAHNRYRSRPKDEKSART</sequence>
<organism evidence="2 3">
    <name type="scientific">Arthrobacter bambusae</name>
    <dbReference type="NCBI Taxonomy" id="1338426"/>
    <lineage>
        <taxon>Bacteria</taxon>
        <taxon>Bacillati</taxon>
        <taxon>Actinomycetota</taxon>
        <taxon>Actinomycetes</taxon>
        <taxon>Micrococcales</taxon>
        <taxon>Micrococcaceae</taxon>
        <taxon>Arthrobacter</taxon>
    </lineage>
</organism>
<reference evidence="2 3" key="1">
    <citation type="submission" date="2024-06" db="EMBL/GenBank/DDBJ databases">
        <title>Sorghum-associated microbial communities from plants grown in Nebraska, USA.</title>
        <authorList>
            <person name="Schachtman D."/>
        </authorList>
    </citation>
    <scope>NUCLEOTIDE SEQUENCE [LARGE SCALE GENOMIC DNA]</scope>
    <source>
        <strain evidence="2 3">3552</strain>
    </source>
</reference>
<evidence type="ECO:0000313" key="2">
    <source>
        <dbReference type="EMBL" id="MET4538725.1"/>
    </source>
</evidence>
<feature type="compositionally biased region" description="Basic and acidic residues" evidence="1">
    <location>
        <begin position="43"/>
        <end position="52"/>
    </location>
</feature>
<proteinExistence type="predicted"/>
<gene>
    <name evidence="2" type="ORF">ABIE37_000480</name>
</gene>
<keyword evidence="3" id="KW-1185">Reference proteome</keyword>
<protein>
    <submittedName>
        <fullName evidence="2">Uncharacterized protein</fullName>
    </submittedName>
</protein>
<accession>A0ABV2P1T5</accession>